<sequence length="84" mass="9170">MLKFTLYHSDGVVYVSPAQVTGVRAPMTKALENVDEDNPPPSNLHELVESTRHCYLHTVSGETWHVLGSAAEAALRIDKALGQV</sequence>
<evidence type="ECO:0000313" key="2">
    <source>
        <dbReference type="Proteomes" id="UP000027390"/>
    </source>
</evidence>
<evidence type="ECO:0000313" key="1">
    <source>
        <dbReference type="EMBL" id="AID18091.1"/>
    </source>
</evidence>
<name>A0A068CBM8_9CAUD</name>
<dbReference type="Proteomes" id="UP000027390">
    <property type="component" value="Segment"/>
</dbReference>
<gene>
    <name evidence="1" type="primary">11</name>
    <name evidence="1" type="ORF">PBI_WILLIS_11</name>
</gene>
<accession>A0A068CBM8</accession>
<reference evidence="1 2" key="1">
    <citation type="submission" date="2014-03" db="EMBL/GenBank/DDBJ databases">
        <authorList>
            <person name="Churilla B.M."/>
            <person name="Abrahim M.R."/>
            <person name="Burke K.A."/>
            <person name="Yu V.J."/>
            <person name="Adkins N.L."/>
            <person name="Cohen K.L."/>
            <person name="Colicchio M.A."/>
            <person name="Fasoranti T.O."/>
            <person name="Genkil J.S."/>
            <person name="Kramer Z.J."/>
            <person name="Prout A.K."/>
            <person name="Schafer C.E."/>
            <person name="Schwarz A.G."/>
            <person name="Tish M."/>
            <person name="Vispute N."/>
            <person name="Wilkes K.E."/>
            <person name="Williams C.R."/>
            <person name="Xiao X."/>
            <person name="Yoder B.A."/>
            <person name="Lapin J.S."/>
            <person name="Ott C.T."/>
            <person name="Walburn T.D."/>
            <person name="Bradley K.W."/>
            <person name="Clarke D.Q."/>
            <person name="Lewis M.F."/>
            <person name="Barker L.P."/>
            <person name="Bailey C."/>
            <person name="Asai D.J."/>
            <person name="Bowman C.A."/>
            <person name="Russell D.A."/>
            <person name="Pope W.H."/>
            <person name="Jacobs-Sera D."/>
            <person name="Hendrix R.W."/>
            <person name="Hatfull G.F."/>
        </authorList>
    </citation>
    <scope>NUCLEOTIDE SEQUENCE [LARGE SCALE GENOMIC DNA]</scope>
</reference>
<dbReference type="EMBL" id="KJ595575">
    <property type="protein sequence ID" value="AID18091.1"/>
    <property type="molecule type" value="Genomic_DNA"/>
</dbReference>
<protein>
    <submittedName>
        <fullName evidence="1">Uncharacterized protein</fullName>
    </submittedName>
</protein>
<proteinExistence type="predicted"/>
<organism evidence="1 2">
    <name type="scientific">Mycobacterium phage Willis</name>
    <dbReference type="NCBI Taxonomy" id="1486404"/>
    <lineage>
        <taxon>Viruses</taxon>
        <taxon>Duplodnaviria</taxon>
        <taxon>Heunggongvirae</taxon>
        <taxon>Uroviricota</taxon>
        <taxon>Caudoviricetes</taxon>
        <taxon>Ceeclamvirinae</taxon>
        <taxon>Bixzunavirus</taxon>
        <taxon>Bixzunavirus Bxz1</taxon>
    </lineage>
</organism>